<dbReference type="Pfam" id="PF00589">
    <property type="entry name" value="Phage_integrase"/>
    <property type="match status" value="1"/>
</dbReference>
<keyword evidence="4" id="KW-0233">DNA recombination</keyword>
<comment type="caution">
    <text evidence="8">The sequence shown here is derived from an EMBL/GenBank/DDBJ whole genome shotgun (WGS) entry which is preliminary data.</text>
</comment>
<dbReference type="PANTHER" id="PTHR30349:SF41">
    <property type="entry name" value="INTEGRASE_RECOMBINASE PROTEIN MJ0367-RELATED"/>
    <property type="match status" value="1"/>
</dbReference>
<sequence>MRYLTLSKSGTWYFRYQLPSHSRALFDGRREIKRSLKTSSRDQAKILALQLELDIRKTMATGIVTTAKLPILQPEYTPINIARDTKLTCPYSALDKFYHYKIDHISPKTADSLKSKCKTVLDLIGKTSIRQIRRTEAETAKQQLHYYPTNVKKHFEFQLLNVTEVIELNEKLGKETLSEESIKNYVHATSSFFEWCLQNEITDVNPFKAIRFRKNTRDSDAKNAYTPDDLLKIFSHPIFVNNAHRHPHYYWLPLLAKFTGARMNELCQLYTDNIVHIDNTWCISIEATRADQRLKNPHSRRIVPIHGELIRLGFIDYVGSIASERLFPELKNSRDGYGTAASKWYGRFKSALNFDRGHDFHSFRHTVATELKNSLVSSEVASAILGHLSNSISYDRYGKGFSIEILKNAIEKIPTGALVRVKTYSSHPITSPLR</sequence>
<evidence type="ECO:0000256" key="3">
    <source>
        <dbReference type="ARBA" id="ARBA00023125"/>
    </source>
</evidence>
<dbReference type="EMBL" id="JAESVD010000007">
    <property type="protein sequence ID" value="MBL4914101.1"/>
    <property type="molecule type" value="Genomic_DNA"/>
</dbReference>
<dbReference type="Proteomes" id="UP000604898">
    <property type="component" value="Unassembled WGS sequence"/>
</dbReference>
<accession>A0ABS1T003</accession>
<keyword evidence="2" id="KW-0229">DNA integration</keyword>
<keyword evidence="3 5" id="KW-0238">DNA-binding</keyword>
<dbReference type="InterPro" id="IPR044068">
    <property type="entry name" value="CB"/>
</dbReference>
<comment type="similarity">
    <text evidence="1">Belongs to the 'phage' integrase family.</text>
</comment>
<dbReference type="InterPro" id="IPR011010">
    <property type="entry name" value="DNA_brk_join_enz"/>
</dbReference>
<proteinExistence type="inferred from homology"/>
<evidence type="ECO:0000259" key="7">
    <source>
        <dbReference type="PROSITE" id="PS51900"/>
    </source>
</evidence>
<protein>
    <submittedName>
        <fullName evidence="8">Site-specific integrase</fullName>
    </submittedName>
</protein>
<evidence type="ECO:0000313" key="9">
    <source>
        <dbReference type="Proteomes" id="UP000604898"/>
    </source>
</evidence>
<evidence type="ECO:0000313" key="8">
    <source>
        <dbReference type="EMBL" id="MBL4914101.1"/>
    </source>
</evidence>
<dbReference type="Gene3D" id="1.10.443.10">
    <property type="entry name" value="Intergrase catalytic core"/>
    <property type="match status" value="1"/>
</dbReference>
<dbReference type="Pfam" id="PF20172">
    <property type="entry name" value="DUF6538"/>
    <property type="match status" value="1"/>
</dbReference>
<evidence type="ECO:0000256" key="4">
    <source>
        <dbReference type="ARBA" id="ARBA00023172"/>
    </source>
</evidence>
<evidence type="ECO:0000259" key="6">
    <source>
        <dbReference type="PROSITE" id="PS51898"/>
    </source>
</evidence>
<evidence type="ECO:0000256" key="2">
    <source>
        <dbReference type="ARBA" id="ARBA00022908"/>
    </source>
</evidence>
<dbReference type="CDD" id="cd01184">
    <property type="entry name" value="INT_C_like_1"/>
    <property type="match status" value="1"/>
</dbReference>
<reference evidence="8 9" key="1">
    <citation type="submission" date="2021-01" db="EMBL/GenBank/DDBJ databases">
        <title>Genome sequence of Shewanella schlegeliana JCM 11561.</title>
        <authorList>
            <person name="Zhang H."/>
            <person name="Li C."/>
        </authorList>
    </citation>
    <scope>NUCLEOTIDE SEQUENCE [LARGE SCALE GENOMIC DNA]</scope>
    <source>
        <strain evidence="8 9">JCM 11561</strain>
    </source>
</reference>
<dbReference type="InterPro" id="IPR050090">
    <property type="entry name" value="Tyrosine_recombinase_XerCD"/>
</dbReference>
<feature type="domain" description="Tyr recombinase" evidence="6">
    <location>
        <begin position="220"/>
        <end position="411"/>
    </location>
</feature>
<dbReference type="InterPro" id="IPR010998">
    <property type="entry name" value="Integrase_recombinase_N"/>
</dbReference>
<evidence type="ECO:0000256" key="1">
    <source>
        <dbReference type="ARBA" id="ARBA00008857"/>
    </source>
</evidence>
<feature type="domain" description="Core-binding (CB)" evidence="7">
    <location>
        <begin position="88"/>
        <end position="197"/>
    </location>
</feature>
<keyword evidence="9" id="KW-1185">Reference proteome</keyword>
<dbReference type="RefSeq" id="WP_202722361.1">
    <property type="nucleotide sequence ID" value="NZ_BPEX01000055.1"/>
</dbReference>
<dbReference type="PROSITE" id="PS51900">
    <property type="entry name" value="CB"/>
    <property type="match status" value="1"/>
</dbReference>
<name>A0ABS1T003_9GAMM</name>
<dbReference type="SUPFAM" id="SSF56349">
    <property type="entry name" value="DNA breaking-rejoining enzymes"/>
    <property type="match status" value="1"/>
</dbReference>
<dbReference type="PANTHER" id="PTHR30349">
    <property type="entry name" value="PHAGE INTEGRASE-RELATED"/>
    <property type="match status" value="1"/>
</dbReference>
<dbReference type="InterPro" id="IPR002104">
    <property type="entry name" value="Integrase_catalytic"/>
</dbReference>
<evidence type="ECO:0000256" key="5">
    <source>
        <dbReference type="PROSITE-ProRule" id="PRU01248"/>
    </source>
</evidence>
<dbReference type="PROSITE" id="PS51898">
    <property type="entry name" value="TYR_RECOMBINASE"/>
    <property type="match status" value="1"/>
</dbReference>
<dbReference type="InterPro" id="IPR013762">
    <property type="entry name" value="Integrase-like_cat_sf"/>
</dbReference>
<dbReference type="Gene3D" id="1.10.150.130">
    <property type="match status" value="1"/>
</dbReference>
<gene>
    <name evidence="8" type="ORF">JMA39_13340</name>
</gene>
<dbReference type="InterPro" id="IPR046668">
    <property type="entry name" value="DUF6538"/>
</dbReference>
<organism evidence="8 9">
    <name type="scientific">Shewanella schlegeliana</name>
    <dbReference type="NCBI Taxonomy" id="190308"/>
    <lineage>
        <taxon>Bacteria</taxon>
        <taxon>Pseudomonadati</taxon>
        <taxon>Pseudomonadota</taxon>
        <taxon>Gammaproteobacteria</taxon>
        <taxon>Alteromonadales</taxon>
        <taxon>Shewanellaceae</taxon>
        <taxon>Shewanella</taxon>
    </lineage>
</organism>